<protein>
    <submittedName>
        <fullName evidence="2">Uncharacterized protein</fullName>
    </submittedName>
</protein>
<reference evidence="3" key="1">
    <citation type="journal article" date="2019" name="Int. J. Syst. Evol. Microbiol.">
        <title>The Global Catalogue of Microorganisms (GCM) 10K type strain sequencing project: providing services to taxonomists for standard genome sequencing and annotation.</title>
        <authorList>
            <consortium name="The Broad Institute Genomics Platform"/>
            <consortium name="The Broad Institute Genome Sequencing Center for Infectious Disease"/>
            <person name="Wu L."/>
            <person name="Ma J."/>
        </authorList>
    </citation>
    <scope>NUCLEOTIDE SEQUENCE [LARGE SCALE GENOMIC DNA]</scope>
    <source>
        <strain evidence="3">JCM 4733</strain>
    </source>
</reference>
<evidence type="ECO:0000313" key="3">
    <source>
        <dbReference type="Proteomes" id="UP000653644"/>
    </source>
</evidence>
<evidence type="ECO:0000256" key="1">
    <source>
        <dbReference type="SAM" id="MobiDB-lite"/>
    </source>
</evidence>
<dbReference type="EMBL" id="BMVN01000032">
    <property type="protein sequence ID" value="GHA53089.1"/>
    <property type="molecule type" value="Genomic_DNA"/>
</dbReference>
<evidence type="ECO:0000313" key="2">
    <source>
        <dbReference type="EMBL" id="GHA53089.1"/>
    </source>
</evidence>
<feature type="region of interest" description="Disordered" evidence="1">
    <location>
        <begin position="1"/>
        <end position="26"/>
    </location>
</feature>
<keyword evidence="3" id="KW-1185">Reference proteome</keyword>
<proteinExistence type="predicted"/>
<organism evidence="2 3">
    <name type="scientific">Streptomyces canarius</name>
    <dbReference type="NCBI Taxonomy" id="285453"/>
    <lineage>
        <taxon>Bacteria</taxon>
        <taxon>Bacillati</taxon>
        <taxon>Actinomycetota</taxon>
        <taxon>Actinomycetes</taxon>
        <taxon>Kitasatosporales</taxon>
        <taxon>Streptomycetaceae</taxon>
        <taxon>Streptomyces</taxon>
    </lineage>
</organism>
<dbReference type="Proteomes" id="UP000653644">
    <property type="component" value="Unassembled WGS sequence"/>
</dbReference>
<accession>A0ABQ3D2W5</accession>
<gene>
    <name evidence="2" type="ORF">GCM10010345_67320</name>
</gene>
<comment type="caution">
    <text evidence="2">The sequence shown here is derived from an EMBL/GenBank/DDBJ whole genome shotgun (WGS) entry which is preliminary data.</text>
</comment>
<name>A0ABQ3D2W5_9ACTN</name>
<sequence>MPEASPDELSSFPEPQADSGSRAATATAVARVLRDMRTAGGSFGRRATATMPATGSGADIASFGGKMSMDSAENFPASIEAAGQGGLTRAGQVPDTALARIANAL</sequence>